<feature type="transmembrane region" description="Helical" evidence="6">
    <location>
        <begin position="400"/>
        <end position="419"/>
    </location>
</feature>
<dbReference type="PANTHER" id="PTHR31382:SF1">
    <property type="entry name" value="SODIUM ION_PROTON EXCHANGER (EUROFUNG)"/>
    <property type="match status" value="1"/>
</dbReference>
<feature type="region of interest" description="Disordered" evidence="5">
    <location>
        <begin position="542"/>
        <end position="585"/>
    </location>
</feature>
<organism evidence="8 9">
    <name type="scientific">Paraglomus occultum</name>
    <dbReference type="NCBI Taxonomy" id="144539"/>
    <lineage>
        <taxon>Eukaryota</taxon>
        <taxon>Fungi</taxon>
        <taxon>Fungi incertae sedis</taxon>
        <taxon>Mucoromycota</taxon>
        <taxon>Glomeromycotina</taxon>
        <taxon>Glomeromycetes</taxon>
        <taxon>Paraglomerales</taxon>
        <taxon>Paraglomeraceae</taxon>
        <taxon>Paraglomus</taxon>
    </lineage>
</organism>
<dbReference type="GO" id="GO:0036376">
    <property type="term" value="P:sodium ion export across plasma membrane"/>
    <property type="evidence" value="ECO:0007669"/>
    <property type="project" value="InterPro"/>
</dbReference>
<evidence type="ECO:0000256" key="5">
    <source>
        <dbReference type="SAM" id="MobiDB-lite"/>
    </source>
</evidence>
<comment type="caution">
    <text evidence="8">The sequence shown here is derived from an EMBL/GenBank/DDBJ whole genome shotgun (WGS) entry which is preliminary data.</text>
</comment>
<feature type="transmembrane region" description="Helical" evidence="6">
    <location>
        <begin position="321"/>
        <end position="345"/>
    </location>
</feature>
<feature type="transmembrane region" description="Helical" evidence="6">
    <location>
        <begin position="12"/>
        <end position="29"/>
    </location>
</feature>
<evidence type="ECO:0000313" key="9">
    <source>
        <dbReference type="Proteomes" id="UP000789572"/>
    </source>
</evidence>
<dbReference type="Proteomes" id="UP000789572">
    <property type="component" value="Unassembled WGS sequence"/>
</dbReference>
<evidence type="ECO:0000313" key="8">
    <source>
        <dbReference type="EMBL" id="CAG8523117.1"/>
    </source>
</evidence>
<dbReference type="InterPro" id="IPR006153">
    <property type="entry name" value="Cation/H_exchanger_TM"/>
</dbReference>
<dbReference type="InterPro" id="IPR004712">
    <property type="entry name" value="Na+/H+_antiporter_fungi"/>
</dbReference>
<feature type="transmembrane region" description="Helical" evidence="6">
    <location>
        <begin position="41"/>
        <end position="64"/>
    </location>
</feature>
<dbReference type="OrthoDB" id="2190219at2759"/>
<comment type="subcellular location">
    <subcellularLocation>
        <location evidence="1">Membrane</location>
        <topology evidence="1">Multi-pass membrane protein</topology>
    </subcellularLocation>
</comment>
<dbReference type="PANTHER" id="PTHR31382">
    <property type="entry name" value="NA(+)/H(+) ANTIPORTER"/>
    <property type="match status" value="1"/>
</dbReference>
<dbReference type="EMBL" id="CAJVPJ010000421">
    <property type="protein sequence ID" value="CAG8523117.1"/>
    <property type="molecule type" value="Genomic_DNA"/>
</dbReference>
<sequence>MDVDATEFARMTALLGGFIVFFGLVSLFIKEKLYLSEAVVALTIGILSGEYVAQIITTSGWGYLPLLTRDLTRIAVSIQMMVAALSLPKAYTLRHYKSLLPLLGPVILWMWLSSAAFTYWILTDIQFAEALCIAACFASTDPVLSNSVLKGRFADKHVPPHIKNILSAESGANDGMALLFVKLSLLLIEFNKGEAIEKWIYLGWLYEMAVSIIIGCVVGYLSRKALRFATTKHLIDKESMLVFAIALAIFIMGLTTVLGVNDFFACFVAGNVISWDDWFRKGTDEAHFQEVIDMLLNLALFVYIGATLPLPSFAATDLPVAWWRLVILALLILVFRRIPIILALGKWIPVFRTYREAAFAGFFGPIGVGAIFYSSIITIFFDNNHLYERNERARDLVVPVVQFVVMSSVIIHGITLPVVKMGRRINMSAANLSRLSAANLSRLSLIQEKILKQTKNQQLNIIAQSAFVDDTNEKENSHVEGSAIHFGDNINQRQEYTIFDENENIVISDSTGEHIAVIRVDQPDPEKRSSLLARLGQWAWQQREGADSSDTSENWQSAIEGENDENNTKVDITETVDASGESGGK</sequence>
<protein>
    <submittedName>
        <fullName evidence="8">4011_t:CDS:1</fullName>
    </submittedName>
</protein>
<dbReference type="GO" id="GO:0042391">
    <property type="term" value="P:regulation of membrane potential"/>
    <property type="evidence" value="ECO:0007669"/>
    <property type="project" value="InterPro"/>
</dbReference>
<dbReference type="AlphaFoldDB" id="A0A9N9FCA4"/>
<name>A0A9N9FCA4_9GLOM</name>
<feature type="transmembrane region" description="Helical" evidence="6">
    <location>
        <begin position="199"/>
        <end position="221"/>
    </location>
</feature>
<evidence type="ECO:0000256" key="1">
    <source>
        <dbReference type="ARBA" id="ARBA00004141"/>
    </source>
</evidence>
<dbReference type="GO" id="GO:0005886">
    <property type="term" value="C:plasma membrane"/>
    <property type="evidence" value="ECO:0007669"/>
    <property type="project" value="InterPro"/>
</dbReference>
<proteinExistence type="predicted"/>
<feature type="domain" description="Cation/H+ exchanger transmembrane" evidence="7">
    <location>
        <begin position="21"/>
        <end position="418"/>
    </location>
</feature>
<reference evidence="8" key="1">
    <citation type="submission" date="2021-06" db="EMBL/GenBank/DDBJ databases">
        <authorList>
            <person name="Kallberg Y."/>
            <person name="Tangrot J."/>
            <person name="Rosling A."/>
        </authorList>
    </citation>
    <scope>NUCLEOTIDE SEQUENCE</scope>
    <source>
        <strain evidence="8">IA702</strain>
    </source>
</reference>
<evidence type="ECO:0000256" key="3">
    <source>
        <dbReference type="ARBA" id="ARBA00022989"/>
    </source>
</evidence>
<evidence type="ECO:0000256" key="6">
    <source>
        <dbReference type="SAM" id="Phobius"/>
    </source>
</evidence>
<evidence type="ECO:0000256" key="4">
    <source>
        <dbReference type="ARBA" id="ARBA00023136"/>
    </source>
</evidence>
<feature type="transmembrane region" description="Helical" evidence="6">
    <location>
        <begin position="70"/>
        <end position="87"/>
    </location>
</feature>
<gene>
    <name evidence="8" type="ORF">POCULU_LOCUS3677</name>
</gene>
<feature type="transmembrane region" description="Helical" evidence="6">
    <location>
        <begin position="99"/>
        <end position="121"/>
    </location>
</feature>
<dbReference type="GO" id="GO:0120029">
    <property type="term" value="P:proton export across plasma membrane"/>
    <property type="evidence" value="ECO:0007669"/>
    <property type="project" value="InterPro"/>
</dbReference>
<evidence type="ECO:0000256" key="2">
    <source>
        <dbReference type="ARBA" id="ARBA00022692"/>
    </source>
</evidence>
<dbReference type="Gene3D" id="1.20.1530.20">
    <property type="match status" value="1"/>
</dbReference>
<feature type="transmembrane region" description="Helical" evidence="6">
    <location>
        <begin position="241"/>
        <end position="273"/>
    </location>
</feature>
<keyword evidence="3 6" id="KW-1133">Transmembrane helix</keyword>
<keyword evidence="2 6" id="KW-0812">Transmembrane</keyword>
<feature type="compositionally biased region" description="Polar residues" evidence="5">
    <location>
        <begin position="548"/>
        <end position="557"/>
    </location>
</feature>
<keyword evidence="4 6" id="KW-0472">Membrane</keyword>
<feature type="transmembrane region" description="Helical" evidence="6">
    <location>
        <begin position="357"/>
        <end position="380"/>
    </location>
</feature>
<dbReference type="GO" id="GO:0015385">
    <property type="term" value="F:sodium:proton antiporter activity"/>
    <property type="evidence" value="ECO:0007669"/>
    <property type="project" value="InterPro"/>
</dbReference>
<accession>A0A9N9FCA4</accession>
<dbReference type="Pfam" id="PF00999">
    <property type="entry name" value="Na_H_Exchanger"/>
    <property type="match status" value="1"/>
</dbReference>
<keyword evidence="9" id="KW-1185">Reference proteome</keyword>
<evidence type="ECO:0000259" key="7">
    <source>
        <dbReference type="Pfam" id="PF00999"/>
    </source>
</evidence>
<dbReference type="InterPro" id="IPR038770">
    <property type="entry name" value="Na+/solute_symporter_sf"/>
</dbReference>